<protein>
    <submittedName>
        <fullName evidence="1">Uncharacterized protein</fullName>
    </submittedName>
</protein>
<comment type="caution">
    <text evidence="1">The sequence shown here is derived from an EMBL/GenBank/DDBJ whole genome shotgun (WGS) entry which is preliminary data.</text>
</comment>
<name>A0ABR2THR5_9ROSI</name>
<reference evidence="1 2" key="1">
    <citation type="journal article" date="2024" name="G3 (Bethesda)">
        <title>Genome assembly of Hibiscus sabdariffa L. provides insights into metabolisms of medicinal natural products.</title>
        <authorList>
            <person name="Kim T."/>
        </authorList>
    </citation>
    <scope>NUCLEOTIDE SEQUENCE [LARGE SCALE GENOMIC DNA]</scope>
    <source>
        <strain evidence="1">TK-2024</strain>
        <tissue evidence="1">Old leaves</tissue>
    </source>
</reference>
<keyword evidence="2" id="KW-1185">Reference proteome</keyword>
<gene>
    <name evidence="1" type="ORF">V6N11_021945</name>
</gene>
<sequence>MLSLYFCYAFIVQDDRDKDEDEKEEIVPWDNIKSIYSSGDNRDSEDEINIELASKEKCGKLFLASEETVDKLATFDENFSFEWEKIMKNKGTEMRQNLVKESVELVFDYGANDNDTLNVQKIHLT</sequence>
<dbReference type="Proteomes" id="UP001396334">
    <property type="component" value="Unassembled WGS sequence"/>
</dbReference>
<evidence type="ECO:0000313" key="1">
    <source>
        <dbReference type="EMBL" id="KAK9037023.1"/>
    </source>
</evidence>
<organism evidence="1 2">
    <name type="scientific">Hibiscus sabdariffa</name>
    <name type="common">roselle</name>
    <dbReference type="NCBI Taxonomy" id="183260"/>
    <lineage>
        <taxon>Eukaryota</taxon>
        <taxon>Viridiplantae</taxon>
        <taxon>Streptophyta</taxon>
        <taxon>Embryophyta</taxon>
        <taxon>Tracheophyta</taxon>
        <taxon>Spermatophyta</taxon>
        <taxon>Magnoliopsida</taxon>
        <taxon>eudicotyledons</taxon>
        <taxon>Gunneridae</taxon>
        <taxon>Pentapetalae</taxon>
        <taxon>rosids</taxon>
        <taxon>malvids</taxon>
        <taxon>Malvales</taxon>
        <taxon>Malvaceae</taxon>
        <taxon>Malvoideae</taxon>
        <taxon>Hibiscus</taxon>
    </lineage>
</organism>
<evidence type="ECO:0000313" key="2">
    <source>
        <dbReference type="Proteomes" id="UP001396334"/>
    </source>
</evidence>
<proteinExistence type="predicted"/>
<dbReference type="EMBL" id="JBBPBN010000005">
    <property type="protein sequence ID" value="KAK9037023.1"/>
    <property type="molecule type" value="Genomic_DNA"/>
</dbReference>
<accession>A0ABR2THR5</accession>